<evidence type="ECO:0000313" key="1">
    <source>
        <dbReference type="EMBL" id="VFS58782.1"/>
    </source>
</evidence>
<dbReference type="GO" id="GO:0016874">
    <property type="term" value="F:ligase activity"/>
    <property type="evidence" value="ECO:0007669"/>
    <property type="project" value="UniProtKB-KW"/>
</dbReference>
<accession>A0A485AD13</accession>
<organism evidence="1 2">
    <name type="scientific">Raoultella planticola</name>
    <name type="common">Klebsiella planticola</name>
    <dbReference type="NCBI Taxonomy" id="575"/>
    <lineage>
        <taxon>Bacteria</taxon>
        <taxon>Pseudomonadati</taxon>
        <taxon>Pseudomonadota</taxon>
        <taxon>Gammaproteobacteria</taxon>
        <taxon>Enterobacterales</taxon>
        <taxon>Enterobacteriaceae</taxon>
        <taxon>Klebsiella/Raoultella group</taxon>
        <taxon>Raoultella</taxon>
    </lineage>
</organism>
<reference evidence="1 2" key="1">
    <citation type="submission" date="2019-03" db="EMBL/GenBank/DDBJ databases">
        <authorList>
            <consortium name="Pathogen Informatics"/>
        </authorList>
    </citation>
    <scope>NUCLEOTIDE SEQUENCE [LARGE SCALE GENOMIC DNA]</scope>
    <source>
        <strain evidence="1 2">NCTC12998</strain>
    </source>
</reference>
<dbReference type="AlphaFoldDB" id="A0A485AD13"/>
<dbReference type="SMR" id="A0A485AD13"/>
<evidence type="ECO:0000313" key="2">
    <source>
        <dbReference type="Proteomes" id="UP000345637"/>
    </source>
</evidence>
<proteinExistence type="predicted"/>
<sequence length="54" mass="5893">MLARWGGLTRLLLNITLFDRQPLHPAVGAMLADFTNILLLDTACDGDTRQQPGA</sequence>
<dbReference type="Gene3D" id="3.30.559.30">
    <property type="entry name" value="Nonribosomal peptide synthetase, condensation domain"/>
    <property type="match status" value="1"/>
</dbReference>
<dbReference type="SUPFAM" id="SSF52777">
    <property type="entry name" value="CoA-dependent acyltransferases"/>
    <property type="match status" value="1"/>
</dbReference>
<name>A0A485AD13_RAOPL</name>
<protein>
    <submittedName>
        <fullName evidence="1">Phenyloxazoline synthase MbtB</fullName>
        <ecNumber evidence="1">6.3.2.-</ecNumber>
    </submittedName>
</protein>
<dbReference type="EMBL" id="CAADJE010000012">
    <property type="protein sequence ID" value="VFS58782.1"/>
    <property type="molecule type" value="Genomic_DNA"/>
</dbReference>
<dbReference type="EC" id="6.3.2.-" evidence="1"/>
<gene>
    <name evidence="1" type="primary">mbtB_2</name>
    <name evidence="1" type="ORF">NCTC12998_00915</name>
</gene>
<keyword evidence="1" id="KW-0436">Ligase</keyword>
<dbReference type="Proteomes" id="UP000345637">
    <property type="component" value="Unassembled WGS sequence"/>
</dbReference>